<accession>A0A7C3V3D0</accession>
<dbReference type="InterPro" id="IPR018488">
    <property type="entry name" value="cNMP-bd_CS"/>
</dbReference>
<evidence type="ECO:0000259" key="1">
    <source>
        <dbReference type="PROSITE" id="PS50042"/>
    </source>
</evidence>
<dbReference type="PANTHER" id="PTHR11635:SF152">
    <property type="entry name" value="CAMP-DEPENDENT PROTEIN KINASE TYPE I REGULATORY SUBUNIT-RELATED"/>
    <property type="match status" value="1"/>
</dbReference>
<dbReference type="InterPro" id="IPR000595">
    <property type="entry name" value="cNMP-bd_dom"/>
</dbReference>
<gene>
    <name evidence="2" type="ORF">ENW96_07730</name>
</gene>
<comment type="caution">
    <text evidence="2">The sequence shown here is derived from an EMBL/GenBank/DDBJ whole genome shotgun (WGS) entry which is preliminary data.</text>
</comment>
<dbReference type="CDD" id="cd00038">
    <property type="entry name" value="CAP_ED"/>
    <property type="match status" value="1"/>
</dbReference>
<protein>
    <submittedName>
        <fullName evidence="2">Cyclic nucleotide-binding domain-containing protein</fullName>
    </submittedName>
</protein>
<dbReference type="Pfam" id="PF00027">
    <property type="entry name" value="cNMP_binding"/>
    <property type="match status" value="1"/>
</dbReference>
<dbReference type="InterPro" id="IPR018490">
    <property type="entry name" value="cNMP-bd_dom_sf"/>
</dbReference>
<dbReference type="GO" id="GO:0005952">
    <property type="term" value="C:cAMP-dependent protein kinase complex"/>
    <property type="evidence" value="ECO:0007669"/>
    <property type="project" value="InterPro"/>
</dbReference>
<dbReference type="InterPro" id="IPR014710">
    <property type="entry name" value="RmlC-like_jellyroll"/>
</dbReference>
<dbReference type="Gene3D" id="2.60.120.10">
    <property type="entry name" value="Jelly Rolls"/>
    <property type="match status" value="1"/>
</dbReference>
<feature type="domain" description="Cyclic nucleotide-binding" evidence="1">
    <location>
        <begin position="15"/>
        <end position="126"/>
    </location>
</feature>
<dbReference type="PROSITE" id="PS00888">
    <property type="entry name" value="CNMP_BINDING_1"/>
    <property type="match status" value="1"/>
</dbReference>
<organism evidence="2">
    <name type="scientific">Desulfobacca acetoxidans</name>
    <dbReference type="NCBI Taxonomy" id="60893"/>
    <lineage>
        <taxon>Bacteria</taxon>
        <taxon>Pseudomonadati</taxon>
        <taxon>Thermodesulfobacteriota</taxon>
        <taxon>Desulfobaccia</taxon>
        <taxon>Desulfobaccales</taxon>
        <taxon>Desulfobaccaceae</taxon>
        <taxon>Desulfobacca</taxon>
    </lineage>
</organism>
<dbReference type="EMBL" id="DTMF01000193">
    <property type="protein sequence ID" value="HGF34262.1"/>
    <property type="molecule type" value="Genomic_DNA"/>
</dbReference>
<proteinExistence type="predicted"/>
<dbReference type="PROSITE" id="PS00889">
    <property type="entry name" value="CNMP_BINDING_2"/>
    <property type="match status" value="1"/>
</dbReference>
<name>A0A7C3V3D0_9BACT</name>
<dbReference type="SMART" id="SM00100">
    <property type="entry name" value="cNMP"/>
    <property type="match status" value="1"/>
</dbReference>
<sequence length="168" mass="19160">MDAMENLEFFKKIFIFQDLEQEELQMVLQLAEPRFFPANSVIIKEGESGDSMFIMCAGEVNITKRLTLILDQDLPKEKRMIRLKAEDGVSFGEMALLENDTRSATVTALTDCRLLELKRDDFLKFIREYSVTGCKIMVRLAQLLSRFLRKTDQDVVKLTTALAIALGG</sequence>
<evidence type="ECO:0000313" key="2">
    <source>
        <dbReference type="EMBL" id="HGF34262.1"/>
    </source>
</evidence>
<dbReference type="InterPro" id="IPR050503">
    <property type="entry name" value="cAMP-dep_PK_reg_su-like"/>
</dbReference>
<dbReference type="GO" id="GO:0005829">
    <property type="term" value="C:cytosol"/>
    <property type="evidence" value="ECO:0007669"/>
    <property type="project" value="TreeGrafter"/>
</dbReference>
<dbReference type="PROSITE" id="PS50042">
    <property type="entry name" value="CNMP_BINDING_3"/>
    <property type="match status" value="1"/>
</dbReference>
<dbReference type="AlphaFoldDB" id="A0A7C3V3D0"/>
<reference evidence="2" key="1">
    <citation type="journal article" date="2020" name="mSystems">
        <title>Genome- and Community-Level Interaction Insights into Carbon Utilization and Element Cycling Functions of Hydrothermarchaeota in Hydrothermal Sediment.</title>
        <authorList>
            <person name="Zhou Z."/>
            <person name="Liu Y."/>
            <person name="Xu W."/>
            <person name="Pan J."/>
            <person name="Luo Z.H."/>
            <person name="Li M."/>
        </authorList>
    </citation>
    <scope>NUCLEOTIDE SEQUENCE [LARGE SCALE GENOMIC DNA]</scope>
    <source>
        <strain evidence="2">SpSt-897</strain>
    </source>
</reference>
<dbReference type="SUPFAM" id="SSF51206">
    <property type="entry name" value="cAMP-binding domain-like"/>
    <property type="match status" value="1"/>
</dbReference>
<dbReference type="PANTHER" id="PTHR11635">
    <property type="entry name" value="CAMP-DEPENDENT PROTEIN KINASE REGULATORY CHAIN"/>
    <property type="match status" value="1"/>
</dbReference>